<dbReference type="EMBL" id="CZCS02000243">
    <property type="protein sequence ID" value="VXD25937.1"/>
    <property type="molecule type" value="Genomic_DNA"/>
</dbReference>
<feature type="domain" description="DUF4007" evidence="1">
    <location>
        <begin position="22"/>
        <end position="302"/>
    </location>
</feature>
<dbReference type="Pfam" id="PF13182">
    <property type="entry name" value="DUF4007"/>
    <property type="match status" value="1"/>
</dbReference>
<gene>
    <name evidence="2" type="ORF">PL9631_980029</name>
</gene>
<dbReference type="InterPro" id="IPR025248">
    <property type="entry name" value="DUF4007"/>
</dbReference>
<dbReference type="GeneID" id="77290488"/>
<sequence length="311" mass="35240">MIQTSFSFIENITPSTLVNPVFARHETFHPRFGWLKKGFDAAIENPEIFLDDEATVRLGVGKNMVRSIRYWCNTFKVLDNDKPTRFGQCLLGNQSWDAFCEDPASLWLLHWNLLKPPCNAAAWYFVFHLFQGNDFTQNDLFLALCDYRDSLGGKIADSSLEKDITCILRMYVEQSSKDKPSEDTLDCPFTELGILHTAGDTKHFTFRIGEKNNLPPEIVVAACLEYAVGVGGQKTIAMPRLLYDPGSPGMAFKLIEGDVCDAIERVSRHFNSLFLSDTAGIIQFSFTADPWQLATDILEHYYHNRGNRTSK</sequence>
<keyword evidence="3" id="KW-1185">Reference proteome</keyword>
<reference evidence="2" key="1">
    <citation type="submission" date="2019-10" db="EMBL/GenBank/DDBJ databases">
        <authorList>
            <consortium name="Genoscope - CEA"/>
            <person name="William W."/>
        </authorList>
    </citation>
    <scope>NUCLEOTIDE SEQUENCE [LARGE SCALE GENOMIC DNA]</scope>
    <source>
        <strain evidence="2">BBR_PRJEB10994</strain>
    </source>
</reference>
<dbReference type="Proteomes" id="UP000182190">
    <property type="component" value="Unassembled WGS sequence"/>
</dbReference>
<evidence type="ECO:0000313" key="3">
    <source>
        <dbReference type="Proteomes" id="UP000182190"/>
    </source>
</evidence>
<organism evidence="2 3">
    <name type="scientific">Planktothrix paucivesiculata PCC 9631</name>
    <dbReference type="NCBI Taxonomy" id="671071"/>
    <lineage>
        <taxon>Bacteria</taxon>
        <taxon>Bacillati</taxon>
        <taxon>Cyanobacteriota</taxon>
        <taxon>Cyanophyceae</taxon>
        <taxon>Oscillatoriophycideae</taxon>
        <taxon>Oscillatoriales</taxon>
        <taxon>Microcoleaceae</taxon>
        <taxon>Planktothrix</taxon>
    </lineage>
</organism>
<comment type="caution">
    <text evidence="2">The sequence shown here is derived from an EMBL/GenBank/DDBJ whole genome shotgun (WGS) entry which is preliminary data.</text>
</comment>
<protein>
    <recommendedName>
        <fullName evidence="1">DUF4007 domain-containing protein</fullName>
    </recommendedName>
</protein>
<accession>A0A7Z9C2A2</accession>
<dbReference type="AlphaFoldDB" id="A0A7Z9C2A2"/>
<name>A0A7Z9C2A2_9CYAN</name>
<dbReference type="RefSeq" id="WP_026789256.1">
    <property type="nucleotide sequence ID" value="NZ_LR735023.1"/>
</dbReference>
<proteinExistence type="predicted"/>
<evidence type="ECO:0000313" key="2">
    <source>
        <dbReference type="EMBL" id="VXD25937.1"/>
    </source>
</evidence>
<evidence type="ECO:0000259" key="1">
    <source>
        <dbReference type="Pfam" id="PF13182"/>
    </source>
</evidence>